<feature type="compositionally biased region" description="Acidic residues" evidence="1">
    <location>
        <begin position="264"/>
        <end position="276"/>
    </location>
</feature>
<feature type="region of interest" description="Disordered" evidence="1">
    <location>
        <begin position="247"/>
        <end position="295"/>
    </location>
</feature>
<dbReference type="OrthoDB" id="3060478at2759"/>
<organism evidence="2">
    <name type="scientific">Dichomitus squalens</name>
    <dbReference type="NCBI Taxonomy" id="114155"/>
    <lineage>
        <taxon>Eukaryota</taxon>
        <taxon>Fungi</taxon>
        <taxon>Dikarya</taxon>
        <taxon>Basidiomycota</taxon>
        <taxon>Agaricomycotina</taxon>
        <taxon>Agaricomycetes</taxon>
        <taxon>Polyporales</taxon>
        <taxon>Polyporaceae</taxon>
        <taxon>Dichomitus</taxon>
    </lineage>
</organism>
<proteinExistence type="predicted"/>
<reference evidence="2" key="1">
    <citation type="submission" date="2019-01" db="EMBL/GenBank/DDBJ databases">
        <title>Draft genome sequences of three monokaryotic isolates of the white-rot basidiomycete fungus Dichomitus squalens.</title>
        <authorList>
            <consortium name="DOE Joint Genome Institute"/>
            <person name="Lopez S.C."/>
            <person name="Andreopoulos B."/>
            <person name="Pangilinan J."/>
            <person name="Lipzen A."/>
            <person name="Riley R."/>
            <person name="Ahrendt S."/>
            <person name="Ng V."/>
            <person name="Barry K."/>
            <person name="Daum C."/>
            <person name="Grigoriev I.V."/>
            <person name="Hilden K.S."/>
            <person name="Makela M.R."/>
            <person name="de Vries R.P."/>
        </authorList>
    </citation>
    <scope>NUCLEOTIDE SEQUENCE [LARGE SCALE GENOMIC DNA]</scope>
    <source>
        <strain evidence="2">OM18370.1</strain>
    </source>
</reference>
<dbReference type="EMBL" id="ML143397">
    <property type="protein sequence ID" value="TBU31970.1"/>
    <property type="molecule type" value="Genomic_DNA"/>
</dbReference>
<dbReference type="Proteomes" id="UP000292957">
    <property type="component" value="Unassembled WGS sequence"/>
</dbReference>
<sequence length="309" mass="33324">MRNELIAFVHGHSATFTSTASGGMHRWSDPAQTFHAFISGLPETATPDAQQLESRVVFRNVTKLPLLSKAAIKACIGGFAFFGDLLQWCAPLSQHALVVFPEYEFSPKPATGATTWTKPSTAWTSYAGQQRDLLYVDGGDISYAGTFFCHGGPRAVKLAELGEIVGEAMYEHLARRTLVADTKRPKDRSNLIKTFVPSLTNLYREGSATVQVLGLQRVGFNQSLFGILIKASKKRGRAAALLELLGETSPVGDPGTPKKRGLPEEDAEAMEAEIDMQADGRGGEGPGPSKIPKLGELVGLADTTAMWDM</sequence>
<gene>
    <name evidence="2" type="ORF">BD311DRAFT_82560</name>
</gene>
<protein>
    <submittedName>
        <fullName evidence="2">Uncharacterized protein</fullName>
    </submittedName>
</protein>
<name>A0A4Q9MVH5_9APHY</name>
<evidence type="ECO:0000256" key="1">
    <source>
        <dbReference type="SAM" id="MobiDB-lite"/>
    </source>
</evidence>
<accession>A0A4Q9MVH5</accession>
<evidence type="ECO:0000313" key="2">
    <source>
        <dbReference type="EMBL" id="TBU31970.1"/>
    </source>
</evidence>
<dbReference type="AlphaFoldDB" id="A0A4Q9MVH5"/>